<dbReference type="Proteomes" id="UP000026960">
    <property type="component" value="Chromosome 7"/>
</dbReference>
<feature type="region of interest" description="Disordered" evidence="1">
    <location>
        <begin position="337"/>
        <end position="364"/>
    </location>
</feature>
<protein>
    <submittedName>
        <fullName evidence="2">Uncharacterized protein</fullName>
    </submittedName>
</protein>
<sequence length="364" mass="38045">MTPPLESLRLLTPPRSAAPPKSPLPPPVRPCPSLIATICSADAATLTRPFSCEYSHAPPRPSPIAAVPNPPMLPLPSSVSNSPDAADQLMLHRRCPTPSPHSTAGPAPSLPRLASPNLLPDAPSIPHTAPPASPRSKPPVHPRHRPHSTPRSTRPSPHPLPSVALQSAECTQPRIHASPPSLMFARHHRCRATALNPPASAGDRDFYDCTRPPAAQRRGLTSSTTLTRWSSSNFKASNILLDSYLLIIVPPHLKSAIIRLRTAPLDISQGPQYGVEEGGGLATWALASAAKLRRGTVQRLHGGVDCDLAVRGSGGEHNNGACCGLMAEGLRVEGLGGGAARSTQSRGGGLGSGAAGSDHLGIKR</sequence>
<keyword evidence="3" id="KW-1185">Reference proteome</keyword>
<dbReference type="Gramene" id="OBART07G26640.6">
    <property type="protein sequence ID" value="OBART07G26640.6"/>
    <property type="gene ID" value="OBART07G26640"/>
</dbReference>
<accession>A0A0D3GV35</accession>
<feature type="region of interest" description="Disordered" evidence="1">
    <location>
        <begin position="1"/>
        <end position="27"/>
    </location>
</feature>
<evidence type="ECO:0000256" key="1">
    <source>
        <dbReference type="SAM" id="MobiDB-lite"/>
    </source>
</evidence>
<organism evidence="2">
    <name type="scientific">Oryza barthii</name>
    <dbReference type="NCBI Taxonomy" id="65489"/>
    <lineage>
        <taxon>Eukaryota</taxon>
        <taxon>Viridiplantae</taxon>
        <taxon>Streptophyta</taxon>
        <taxon>Embryophyta</taxon>
        <taxon>Tracheophyta</taxon>
        <taxon>Spermatophyta</taxon>
        <taxon>Magnoliopsida</taxon>
        <taxon>Liliopsida</taxon>
        <taxon>Poales</taxon>
        <taxon>Poaceae</taxon>
        <taxon>BOP clade</taxon>
        <taxon>Oryzoideae</taxon>
        <taxon>Oryzeae</taxon>
        <taxon>Oryzinae</taxon>
        <taxon>Oryza</taxon>
    </lineage>
</organism>
<feature type="compositionally biased region" description="Pro residues" evidence="1">
    <location>
        <begin position="128"/>
        <end position="137"/>
    </location>
</feature>
<dbReference type="EnsemblPlants" id="OBART07G26640.6">
    <property type="protein sequence ID" value="OBART07G26640.6"/>
    <property type="gene ID" value="OBART07G26640"/>
</dbReference>
<feature type="region of interest" description="Disordered" evidence="1">
    <location>
        <begin position="54"/>
        <end position="163"/>
    </location>
</feature>
<name>A0A0D3GV35_9ORYZ</name>
<proteinExistence type="predicted"/>
<feature type="compositionally biased region" description="Pro residues" evidence="1">
    <location>
        <begin position="16"/>
        <end position="27"/>
    </location>
</feature>
<dbReference type="HOGENOM" id="CLU_761588_0_0_1"/>
<dbReference type="PaxDb" id="65489-OBART07G26640.6"/>
<feature type="compositionally biased region" description="Pro residues" evidence="1">
    <location>
        <begin position="58"/>
        <end position="74"/>
    </location>
</feature>
<evidence type="ECO:0000313" key="3">
    <source>
        <dbReference type="Proteomes" id="UP000026960"/>
    </source>
</evidence>
<feature type="compositionally biased region" description="Low complexity" evidence="1">
    <location>
        <begin position="355"/>
        <end position="364"/>
    </location>
</feature>
<feature type="compositionally biased region" description="Basic residues" evidence="1">
    <location>
        <begin position="138"/>
        <end position="148"/>
    </location>
</feature>
<reference evidence="2" key="2">
    <citation type="submission" date="2015-03" db="UniProtKB">
        <authorList>
            <consortium name="EnsemblPlants"/>
        </authorList>
    </citation>
    <scope>IDENTIFICATION</scope>
</reference>
<reference evidence="2" key="1">
    <citation type="journal article" date="2009" name="Rice">
        <title>De Novo Next Generation Sequencing of Plant Genomes.</title>
        <authorList>
            <person name="Rounsley S."/>
            <person name="Marri P.R."/>
            <person name="Yu Y."/>
            <person name="He R."/>
            <person name="Sisneros N."/>
            <person name="Goicoechea J.L."/>
            <person name="Lee S.J."/>
            <person name="Angelova A."/>
            <person name="Kudrna D."/>
            <person name="Luo M."/>
            <person name="Affourtit J."/>
            <person name="Desany B."/>
            <person name="Knight J."/>
            <person name="Niazi F."/>
            <person name="Egholm M."/>
            <person name="Wing R.A."/>
        </authorList>
    </citation>
    <scope>NUCLEOTIDE SEQUENCE [LARGE SCALE GENOMIC DNA]</scope>
    <source>
        <strain evidence="2">cv. IRGC 105608</strain>
    </source>
</reference>
<evidence type="ECO:0000313" key="2">
    <source>
        <dbReference type="EnsemblPlants" id="OBART07G26640.6"/>
    </source>
</evidence>
<dbReference type="AlphaFoldDB" id="A0A0D3GV35"/>